<dbReference type="RefSeq" id="WP_206869191.1">
    <property type="nucleotide sequence ID" value="NZ_BMBA01000001.1"/>
</dbReference>
<feature type="domain" description="DUF3502" evidence="2">
    <location>
        <begin position="434"/>
        <end position="501"/>
    </location>
</feature>
<dbReference type="EMBL" id="BMBA01000001">
    <property type="protein sequence ID" value="GFZ31087.1"/>
    <property type="molecule type" value="Genomic_DNA"/>
</dbReference>
<dbReference type="InterPro" id="IPR050490">
    <property type="entry name" value="Bact_solute-bd_prot1"/>
</dbReference>
<evidence type="ECO:0000259" key="2">
    <source>
        <dbReference type="Pfam" id="PF12010"/>
    </source>
</evidence>
<name>A0ABQ1E8H0_9CLOT</name>
<protein>
    <submittedName>
        <fullName evidence="3">ABC transporter substrate-binding protein</fullName>
    </submittedName>
</protein>
<dbReference type="Proteomes" id="UP000663802">
    <property type="component" value="Unassembled WGS sequence"/>
</dbReference>
<keyword evidence="4" id="KW-1185">Reference proteome</keyword>
<accession>A0ABQ1E8H0</accession>
<dbReference type="Gene3D" id="3.40.190.10">
    <property type="entry name" value="Periplasmic binding protein-like II"/>
    <property type="match status" value="2"/>
</dbReference>
<feature type="signal peptide" evidence="1">
    <location>
        <begin position="1"/>
        <end position="23"/>
    </location>
</feature>
<dbReference type="PANTHER" id="PTHR43649:SF17">
    <property type="entry name" value="ABC TRANSPORTER SOLUTE BINDING PROTEIN-SUGAR TRANSPORT"/>
    <property type="match status" value="1"/>
</dbReference>
<dbReference type="InterPro" id="IPR006059">
    <property type="entry name" value="SBP"/>
</dbReference>
<dbReference type="SUPFAM" id="SSF53850">
    <property type="entry name" value="Periplasmic binding protein-like II"/>
    <property type="match status" value="1"/>
</dbReference>
<reference evidence="3 4" key="1">
    <citation type="journal article" date="2021" name="Int. J. Syst. Evol. Microbiol.">
        <title>Clostridium zeae sp. nov., isolated from corn silage.</title>
        <authorList>
            <person name="Kobayashi H."/>
            <person name="Tanizawa Y."/>
            <person name="Yagura M."/>
            <person name="Sakamoto M."/>
            <person name="Ohkuma M."/>
            <person name="Tohno M."/>
        </authorList>
    </citation>
    <scope>NUCLEOTIDE SEQUENCE [LARGE SCALE GENOMIC DNA]</scope>
    <source>
        <strain evidence="3 4">CSC2</strain>
    </source>
</reference>
<keyword evidence="1" id="KW-0732">Signal</keyword>
<sequence length="504" mass="55076">MKRSKKILSLLMAVALGTTALTACGNSESKESANSSGKNGSPDEIVYAFTTFNKISEDLGSVEKAINDITIPKINVKVKLKPLSVSNYSQQVNLAIQSGEQLDVFHTLGDLNQYISKNELMPLDDLLDKYGKETKQIVGNDFLETTKSNGKTYAVPSNKGAAIAPNLVYRVDIMNELGISPDSIKTVNDLDALYEKVKAKYPNMIPVAPTNQGISGVLHTIDNVDYLTDDLFKPTAVLIGDSTKVLDFYETDAFKEKVKIAREWYNKGYLSKDAATTNTLASELISSDRCFSYVASYAGKESAAQISAVTGKNMGMIRLSQPYLSTTNVNAVSWGIASSSQKPEAAMKFLNLTYSDKAVVNLLIYGIEGTDYVKVDADHVKYPDGKDANSVPYTAQLSCGIIGNQFIQYSMAGQSTDDLKLMESENKNSARSKAFGFTFDSTNVKTEYSSVMNVINQYLPGLNCGALDPDKEIPNFIKKLKDAGMDKIVAEKQKQLDAWLATKK</sequence>
<gene>
    <name evidence="3" type="ORF">CSC2_16130</name>
</gene>
<proteinExistence type="predicted"/>
<evidence type="ECO:0000256" key="1">
    <source>
        <dbReference type="SAM" id="SignalP"/>
    </source>
</evidence>
<dbReference type="PANTHER" id="PTHR43649">
    <property type="entry name" value="ARABINOSE-BINDING PROTEIN-RELATED"/>
    <property type="match status" value="1"/>
</dbReference>
<dbReference type="InterPro" id="IPR022627">
    <property type="entry name" value="DUF3502"/>
</dbReference>
<dbReference type="PROSITE" id="PS51257">
    <property type="entry name" value="PROKAR_LIPOPROTEIN"/>
    <property type="match status" value="1"/>
</dbReference>
<feature type="chain" id="PRO_5046535907" evidence="1">
    <location>
        <begin position="24"/>
        <end position="504"/>
    </location>
</feature>
<comment type="caution">
    <text evidence="3">The sequence shown here is derived from an EMBL/GenBank/DDBJ whole genome shotgun (WGS) entry which is preliminary data.</text>
</comment>
<evidence type="ECO:0000313" key="4">
    <source>
        <dbReference type="Proteomes" id="UP000663802"/>
    </source>
</evidence>
<dbReference type="Pfam" id="PF01547">
    <property type="entry name" value="SBP_bac_1"/>
    <property type="match status" value="1"/>
</dbReference>
<dbReference type="Pfam" id="PF12010">
    <property type="entry name" value="DUF3502"/>
    <property type="match status" value="1"/>
</dbReference>
<organism evidence="3 4">
    <name type="scientific">Clostridium zeae</name>
    <dbReference type="NCBI Taxonomy" id="2759022"/>
    <lineage>
        <taxon>Bacteria</taxon>
        <taxon>Bacillati</taxon>
        <taxon>Bacillota</taxon>
        <taxon>Clostridia</taxon>
        <taxon>Eubacteriales</taxon>
        <taxon>Clostridiaceae</taxon>
        <taxon>Clostridium</taxon>
    </lineage>
</organism>
<evidence type="ECO:0000313" key="3">
    <source>
        <dbReference type="EMBL" id="GFZ31087.1"/>
    </source>
</evidence>